<dbReference type="InterPro" id="IPR001841">
    <property type="entry name" value="Znf_RING"/>
</dbReference>
<dbReference type="SMART" id="SM00184">
    <property type="entry name" value="RING"/>
    <property type="match status" value="1"/>
</dbReference>
<evidence type="ECO:0000256" key="12">
    <source>
        <dbReference type="ARBA" id="ARBA00022786"/>
    </source>
</evidence>
<evidence type="ECO:0000256" key="11">
    <source>
        <dbReference type="ARBA" id="ARBA00022771"/>
    </source>
</evidence>
<dbReference type="GO" id="GO:0005778">
    <property type="term" value="C:peroxisomal membrane"/>
    <property type="evidence" value="ECO:0007669"/>
    <property type="project" value="UniProtKB-SubCell"/>
</dbReference>
<evidence type="ECO:0000256" key="9">
    <source>
        <dbReference type="ARBA" id="ARBA00022692"/>
    </source>
</evidence>
<keyword evidence="6" id="KW-0813">Transport</keyword>
<keyword evidence="16" id="KW-0472">Membrane</keyword>
<keyword evidence="12" id="KW-0833">Ubl conjugation pathway</keyword>
<dbReference type="EC" id="2.3.2.27" evidence="5"/>
<evidence type="ECO:0000256" key="4">
    <source>
        <dbReference type="ARBA" id="ARBA00008704"/>
    </source>
</evidence>
<evidence type="ECO:0000256" key="3">
    <source>
        <dbReference type="ARBA" id="ARBA00004906"/>
    </source>
</evidence>
<evidence type="ECO:0000256" key="15">
    <source>
        <dbReference type="ARBA" id="ARBA00022989"/>
    </source>
</evidence>
<comment type="subcellular location">
    <subcellularLocation>
        <location evidence="2">Peroxisome membrane</location>
        <topology evidence="2">Multi-pass membrane protein</topology>
    </subcellularLocation>
</comment>
<evidence type="ECO:0000256" key="18">
    <source>
        <dbReference type="PROSITE-ProRule" id="PRU00175"/>
    </source>
</evidence>
<dbReference type="SUPFAM" id="SSF57850">
    <property type="entry name" value="RING/U-box"/>
    <property type="match status" value="1"/>
</dbReference>
<keyword evidence="21" id="KW-1185">Reference proteome</keyword>
<sequence length="315" mass="36526">MGWTYIIGPKTHKILILENHNWSSLTMSFQRAGAAEVLRAAQKDETFLSRMKSYCSEIIQRTLGTRVWLDIHKYVEIFIDLIYYGLTTLSLNQTLGEEYTGILQVDSSRRNLPSFTQRTLLTLVKCFGPFILKRILTKIEQSARSGKLSLYLRPELKNVILQYIPTLRYILTLLQRLHLSIFYFNGLFYHIANRVSGVNFVLVREWLGDNTARKSFQQLSVVLFTHIVLTVLHSLYNAKFSKKYQEDLQSSPNCYLENKDQCPLCLDKRKFSSVTPCGHLYCWQCIHECLQTSQQCPLCRHPATPANIVPLLNYD</sequence>
<evidence type="ECO:0000259" key="19">
    <source>
        <dbReference type="PROSITE" id="PS50089"/>
    </source>
</evidence>
<evidence type="ECO:0000256" key="10">
    <source>
        <dbReference type="ARBA" id="ARBA00022723"/>
    </source>
</evidence>
<keyword evidence="14" id="KW-0653">Protein transport</keyword>
<dbReference type="Pfam" id="PF04757">
    <property type="entry name" value="Pex2_Pex12"/>
    <property type="match status" value="1"/>
</dbReference>
<dbReference type="InterPro" id="IPR013083">
    <property type="entry name" value="Znf_RING/FYVE/PHD"/>
</dbReference>
<keyword evidence="11 18" id="KW-0863">Zinc-finger</keyword>
<dbReference type="Gene3D" id="3.30.40.10">
    <property type="entry name" value="Zinc/RING finger domain, C3HC4 (zinc finger)"/>
    <property type="match status" value="1"/>
</dbReference>
<keyword evidence="7" id="KW-0962">Peroxisome biogenesis</keyword>
<keyword evidence="15" id="KW-1133">Transmembrane helix</keyword>
<keyword evidence="8" id="KW-0808">Transferase</keyword>
<dbReference type="PANTHER" id="PTHR23350">
    <property type="entry name" value="PEROXISOME ASSEMBLY PROTEIN 10"/>
    <property type="match status" value="1"/>
</dbReference>
<comment type="catalytic activity">
    <reaction evidence="1">
        <text>S-ubiquitinyl-[E2 ubiquitin-conjugating enzyme]-L-cysteine + [acceptor protein]-L-lysine = [E2 ubiquitin-conjugating enzyme]-L-cysteine + N(6)-ubiquitinyl-[acceptor protein]-L-lysine.</text>
        <dbReference type="EC" id="2.3.2.27"/>
    </reaction>
</comment>
<dbReference type="CDD" id="cd16527">
    <property type="entry name" value="RING-HC_PEX10"/>
    <property type="match status" value="1"/>
</dbReference>
<dbReference type="InterPro" id="IPR025654">
    <property type="entry name" value="PEX2/10"/>
</dbReference>
<name>A0AAV2PM93_MEGNR</name>
<feature type="domain" description="RING-type" evidence="19">
    <location>
        <begin position="262"/>
        <end position="300"/>
    </location>
</feature>
<dbReference type="GO" id="GO:0061630">
    <property type="term" value="F:ubiquitin protein ligase activity"/>
    <property type="evidence" value="ECO:0007669"/>
    <property type="project" value="UniProtKB-EC"/>
</dbReference>
<protein>
    <recommendedName>
        <fullName evidence="5">RING-type E3 ubiquitin transferase</fullName>
        <ecNumber evidence="5">2.3.2.27</ecNumber>
    </recommendedName>
</protein>
<evidence type="ECO:0000256" key="5">
    <source>
        <dbReference type="ARBA" id="ARBA00012483"/>
    </source>
</evidence>
<dbReference type="GO" id="GO:0008270">
    <property type="term" value="F:zinc ion binding"/>
    <property type="evidence" value="ECO:0007669"/>
    <property type="project" value="UniProtKB-KW"/>
</dbReference>
<evidence type="ECO:0000256" key="8">
    <source>
        <dbReference type="ARBA" id="ARBA00022679"/>
    </source>
</evidence>
<dbReference type="PROSITE" id="PS00518">
    <property type="entry name" value="ZF_RING_1"/>
    <property type="match status" value="1"/>
</dbReference>
<feature type="non-terminal residue" evidence="20">
    <location>
        <position position="315"/>
    </location>
</feature>
<dbReference type="InterPro" id="IPR006845">
    <property type="entry name" value="Pex_N"/>
</dbReference>
<evidence type="ECO:0000256" key="2">
    <source>
        <dbReference type="ARBA" id="ARBA00004585"/>
    </source>
</evidence>
<proteinExistence type="inferred from homology"/>
<dbReference type="EMBL" id="CAXKWB010000419">
    <property type="protein sequence ID" value="CAL4060806.1"/>
    <property type="molecule type" value="Genomic_DNA"/>
</dbReference>
<evidence type="ECO:0000256" key="13">
    <source>
        <dbReference type="ARBA" id="ARBA00022833"/>
    </source>
</evidence>
<dbReference type="GO" id="GO:0016558">
    <property type="term" value="P:protein import into peroxisome matrix"/>
    <property type="evidence" value="ECO:0007669"/>
    <property type="project" value="InterPro"/>
</dbReference>
<keyword evidence="13" id="KW-0862">Zinc</keyword>
<gene>
    <name evidence="20" type="ORF">MNOR_LOCUS1561</name>
</gene>
<evidence type="ECO:0000256" key="7">
    <source>
        <dbReference type="ARBA" id="ARBA00022593"/>
    </source>
</evidence>
<dbReference type="PROSITE" id="PS50089">
    <property type="entry name" value="ZF_RING_2"/>
    <property type="match status" value="1"/>
</dbReference>
<organism evidence="20 21">
    <name type="scientific">Meganyctiphanes norvegica</name>
    <name type="common">Northern krill</name>
    <name type="synonym">Thysanopoda norvegica</name>
    <dbReference type="NCBI Taxonomy" id="48144"/>
    <lineage>
        <taxon>Eukaryota</taxon>
        <taxon>Metazoa</taxon>
        <taxon>Ecdysozoa</taxon>
        <taxon>Arthropoda</taxon>
        <taxon>Crustacea</taxon>
        <taxon>Multicrustacea</taxon>
        <taxon>Malacostraca</taxon>
        <taxon>Eumalacostraca</taxon>
        <taxon>Eucarida</taxon>
        <taxon>Euphausiacea</taxon>
        <taxon>Euphausiidae</taxon>
        <taxon>Meganyctiphanes</taxon>
    </lineage>
</organism>
<comment type="pathway">
    <text evidence="3">Protein modification; protein ubiquitination.</text>
</comment>
<dbReference type="InterPro" id="IPR017907">
    <property type="entry name" value="Znf_RING_CS"/>
</dbReference>
<evidence type="ECO:0000256" key="1">
    <source>
        <dbReference type="ARBA" id="ARBA00000900"/>
    </source>
</evidence>
<evidence type="ECO:0000313" key="20">
    <source>
        <dbReference type="EMBL" id="CAL4060806.1"/>
    </source>
</evidence>
<evidence type="ECO:0000256" key="16">
    <source>
        <dbReference type="ARBA" id="ARBA00023136"/>
    </source>
</evidence>
<dbReference type="Pfam" id="PF13920">
    <property type="entry name" value="zf-C3HC4_3"/>
    <property type="match status" value="1"/>
</dbReference>
<keyword evidence="10" id="KW-0479">Metal-binding</keyword>
<dbReference type="Proteomes" id="UP001497623">
    <property type="component" value="Unassembled WGS sequence"/>
</dbReference>
<keyword evidence="17" id="KW-0576">Peroxisome</keyword>
<comment type="similarity">
    <text evidence="4">Belongs to the pex2/pex10/pex12 family.</text>
</comment>
<accession>A0AAV2PM93</accession>
<evidence type="ECO:0000256" key="14">
    <source>
        <dbReference type="ARBA" id="ARBA00022927"/>
    </source>
</evidence>
<dbReference type="AlphaFoldDB" id="A0AAV2PM93"/>
<evidence type="ECO:0000313" key="21">
    <source>
        <dbReference type="Proteomes" id="UP001497623"/>
    </source>
</evidence>
<evidence type="ECO:0000256" key="17">
    <source>
        <dbReference type="ARBA" id="ARBA00023140"/>
    </source>
</evidence>
<keyword evidence="9" id="KW-0812">Transmembrane</keyword>
<reference evidence="20 21" key="1">
    <citation type="submission" date="2024-05" db="EMBL/GenBank/DDBJ databases">
        <authorList>
            <person name="Wallberg A."/>
        </authorList>
    </citation>
    <scope>NUCLEOTIDE SEQUENCE [LARGE SCALE GENOMIC DNA]</scope>
</reference>
<comment type="caution">
    <text evidence="20">The sequence shown here is derived from an EMBL/GenBank/DDBJ whole genome shotgun (WGS) entry which is preliminary data.</text>
</comment>
<evidence type="ECO:0000256" key="6">
    <source>
        <dbReference type="ARBA" id="ARBA00022448"/>
    </source>
</evidence>
<dbReference type="PANTHER" id="PTHR23350:SF0">
    <property type="entry name" value="PEROXISOME BIOGENESIS FACTOR 10"/>
    <property type="match status" value="1"/>
</dbReference>